<evidence type="ECO:0000313" key="3">
    <source>
        <dbReference type="Proteomes" id="UP000095488"/>
    </source>
</evidence>
<comment type="caution">
    <text evidence="2">The sequence shown here is derived from an EMBL/GenBank/DDBJ whole genome shotgun (WGS) entry which is preliminary data.</text>
</comment>
<dbReference type="Proteomes" id="UP000095488">
    <property type="component" value="Unassembled WGS sequence"/>
</dbReference>
<keyword evidence="1" id="KW-0812">Transmembrane</keyword>
<proteinExistence type="predicted"/>
<keyword evidence="1" id="KW-1133">Transmembrane helix</keyword>
<name>A0ABP2AS01_SARVE</name>
<organism evidence="2 3">
    <name type="scientific">Sarcina ventriculi</name>
    <name type="common">Clostridium ventriculi</name>
    <dbReference type="NCBI Taxonomy" id="1267"/>
    <lineage>
        <taxon>Bacteria</taxon>
        <taxon>Bacillati</taxon>
        <taxon>Bacillota</taxon>
        <taxon>Clostridia</taxon>
        <taxon>Eubacteriales</taxon>
        <taxon>Clostridiaceae</taxon>
        <taxon>Sarcina</taxon>
    </lineage>
</organism>
<dbReference type="Pfam" id="PF07441">
    <property type="entry name" value="BofA"/>
    <property type="match status" value="1"/>
</dbReference>
<dbReference type="RefSeq" id="WP_055260089.1">
    <property type="nucleotide sequence ID" value="NZ_BCMV01000009.1"/>
</dbReference>
<gene>
    <name evidence="2" type="primary">bofA</name>
    <name evidence="2" type="ORF">ERS852473_02087</name>
</gene>
<dbReference type="NCBIfam" id="TIGR02862">
    <property type="entry name" value="spore_BofA"/>
    <property type="match status" value="1"/>
</dbReference>
<protein>
    <submittedName>
        <fullName evidence="2">Bypass-of-forespore protein A</fullName>
    </submittedName>
</protein>
<dbReference type="EMBL" id="CYZR01000008">
    <property type="protein sequence ID" value="CUO16674.1"/>
    <property type="molecule type" value="Genomic_DNA"/>
</dbReference>
<evidence type="ECO:0000313" key="2">
    <source>
        <dbReference type="EMBL" id="CUO16674.1"/>
    </source>
</evidence>
<feature type="transmembrane region" description="Helical" evidence="1">
    <location>
        <begin position="67"/>
        <end position="87"/>
    </location>
</feature>
<sequence>MNIHSLTLQNIIMILIGLILGIIVLKLIFSSIKKIVGLMINSVLGVILLMIVNFFGAYVGISVNINLLTAIIVGIFGIPGIIFLVVFQNFIR</sequence>
<accession>A0ABP2AS01</accession>
<reference evidence="2 3" key="1">
    <citation type="submission" date="2015-09" db="EMBL/GenBank/DDBJ databases">
        <authorList>
            <consortium name="Pathogen Informatics"/>
            <person name="Wu L."/>
            <person name="Ma J."/>
        </authorList>
    </citation>
    <scope>NUCLEOTIDE SEQUENCE [LARGE SCALE GENOMIC DNA]</scope>
    <source>
        <strain evidence="2 3">2789STDY5834858</strain>
    </source>
</reference>
<feature type="transmembrane region" description="Helical" evidence="1">
    <location>
        <begin position="36"/>
        <end position="61"/>
    </location>
</feature>
<keyword evidence="1" id="KW-0472">Membrane</keyword>
<feature type="transmembrane region" description="Helical" evidence="1">
    <location>
        <begin position="6"/>
        <end position="29"/>
    </location>
</feature>
<keyword evidence="3" id="KW-1185">Reference proteome</keyword>
<evidence type="ECO:0000256" key="1">
    <source>
        <dbReference type="SAM" id="Phobius"/>
    </source>
</evidence>
<dbReference type="InterPro" id="IPR010001">
    <property type="entry name" value="BofA"/>
</dbReference>